<dbReference type="AlphaFoldDB" id="A0AAF0DAR0"/>
<dbReference type="PROSITE" id="PS51925">
    <property type="entry name" value="SWIB_MDM2"/>
    <property type="match status" value="1"/>
</dbReference>
<dbReference type="SMART" id="SM00151">
    <property type="entry name" value="SWIB"/>
    <property type="match status" value="1"/>
</dbReference>
<evidence type="ECO:0000313" key="4">
    <source>
        <dbReference type="Proteomes" id="UP001219355"/>
    </source>
</evidence>
<dbReference type="InterPro" id="IPR019835">
    <property type="entry name" value="SWIB_domain"/>
</dbReference>
<gene>
    <name evidence="3" type="primary">ssr3</name>
    <name evidence="3" type="ORF">PRK78_000441</name>
</gene>
<dbReference type="Pfam" id="PF02201">
    <property type="entry name" value="SWIB"/>
    <property type="match status" value="1"/>
</dbReference>
<feature type="region of interest" description="Disordered" evidence="1">
    <location>
        <begin position="136"/>
        <end position="181"/>
    </location>
</feature>
<evidence type="ECO:0000256" key="1">
    <source>
        <dbReference type="SAM" id="MobiDB-lite"/>
    </source>
</evidence>
<keyword evidence="3" id="KW-0808">Transferase</keyword>
<keyword evidence="4" id="KW-1185">Reference proteome</keyword>
<dbReference type="InterPro" id="IPR036885">
    <property type="entry name" value="SWIB_MDM2_dom_sf"/>
</dbReference>
<sequence>MMPMPVSQHNIPNPQILAAQQRHVPTHPDAAIRRSRKPTDKTLPDGIEEAVIGDGVQQYRRLCEVERRLDSAMMKKRLDLQDSVNKNTRRYRTMRLWISNTVEQQPWQQTEQNPEAPPRIGAGRYKMKIEGRLLDDATDPTVLDEDDEDVDGKHPEGKKDADAMEEDRKPQKKADTKPSPLSVRKRLSHFFKAISVELDKPSAPGVADLATIVWNKPALPPNATALPPNTDFDALEFSRAAEVNINGMITMTRDENPERCVLSKELASILDVEEDTRAGVIIGLWEYVKAAGLQESEERQTVACNERLRAIFGRDKIYFPTIPDLIGPHCSPLPPIKIPFTIRVDKEFHTNPTPAIYDIRVAVDDPLRNKMLQVITSSDFPTMLRQVSSLDDQLALIVQALHHSKAKHSFYTNLSQDPVTFIKRWILSQRRDLDTILGESTRVGRADSDAPEFRRGGSNGAWGTPVAKEAVRYLLAKPAHVGR</sequence>
<dbReference type="SUPFAM" id="SSF47592">
    <property type="entry name" value="SWIB/MDM2 domain"/>
    <property type="match status" value="1"/>
</dbReference>
<reference evidence="3" key="1">
    <citation type="submission" date="2023-03" db="EMBL/GenBank/DDBJ databases">
        <title>Emydomyces testavorans Genome Sequence.</title>
        <authorList>
            <person name="Hoyer L."/>
        </authorList>
    </citation>
    <scope>NUCLEOTIDE SEQUENCE</scope>
    <source>
        <strain evidence="3">16-2883</strain>
    </source>
</reference>
<dbReference type="InterPro" id="IPR003121">
    <property type="entry name" value="SWIB_MDM2_domain"/>
</dbReference>
<organism evidence="3 4">
    <name type="scientific">Emydomyces testavorans</name>
    <dbReference type="NCBI Taxonomy" id="2070801"/>
    <lineage>
        <taxon>Eukaryota</taxon>
        <taxon>Fungi</taxon>
        <taxon>Dikarya</taxon>
        <taxon>Ascomycota</taxon>
        <taxon>Pezizomycotina</taxon>
        <taxon>Eurotiomycetes</taxon>
        <taxon>Eurotiomycetidae</taxon>
        <taxon>Onygenales</taxon>
        <taxon>Nannizziopsiaceae</taxon>
        <taxon>Emydomyces</taxon>
    </lineage>
</organism>
<dbReference type="PANTHER" id="PTHR13844">
    <property type="entry name" value="SWI/SNF-RELATED MATRIX-ASSOCIATED ACTIN-DEPENDENT REGULATOR OF CHROMATIN SUBFAMILY D"/>
    <property type="match status" value="1"/>
</dbReference>
<proteinExistence type="predicted"/>
<accession>A0AAF0DAR0</accession>
<dbReference type="GO" id="GO:0004674">
    <property type="term" value="F:protein serine/threonine kinase activity"/>
    <property type="evidence" value="ECO:0007669"/>
    <property type="project" value="UniProtKB-EC"/>
</dbReference>
<dbReference type="Proteomes" id="UP001219355">
    <property type="component" value="Chromosome 1"/>
</dbReference>
<feature type="compositionally biased region" description="Acidic residues" evidence="1">
    <location>
        <begin position="136"/>
        <end position="150"/>
    </location>
</feature>
<dbReference type="Gene3D" id="1.10.245.10">
    <property type="entry name" value="SWIB/MDM2 domain"/>
    <property type="match status" value="1"/>
</dbReference>
<dbReference type="EMBL" id="CP120627">
    <property type="protein sequence ID" value="WEW55014.1"/>
    <property type="molecule type" value="Genomic_DNA"/>
</dbReference>
<protein>
    <submittedName>
        <fullName evidence="3">SWI/SNF and RSC complex subunit Ssr3</fullName>
        <ecNumber evidence="3">2.7.11.1</ecNumber>
    </submittedName>
</protein>
<feature type="domain" description="DM2" evidence="2">
    <location>
        <begin position="255"/>
        <end position="332"/>
    </location>
</feature>
<feature type="compositionally biased region" description="Basic and acidic residues" evidence="1">
    <location>
        <begin position="151"/>
        <end position="176"/>
    </location>
</feature>
<dbReference type="CDD" id="cd10568">
    <property type="entry name" value="SWIB_like"/>
    <property type="match status" value="1"/>
</dbReference>
<name>A0AAF0DAR0_9EURO</name>
<dbReference type="EC" id="2.7.11.1" evidence="3"/>
<evidence type="ECO:0000259" key="2">
    <source>
        <dbReference type="PROSITE" id="PS51925"/>
    </source>
</evidence>
<evidence type="ECO:0000313" key="3">
    <source>
        <dbReference type="EMBL" id="WEW55014.1"/>
    </source>
</evidence>